<dbReference type="Proteomes" id="UP001295469">
    <property type="component" value="Chromosome C01"/>
</dbReference>
<name>A0A816R4U5_BRANA</name>
<proteinExistence type="predicted"/>
<feature type="non-terminal residue" evidence="1">
    <location>
        <position position="1"/>
    </location>
</feature>
<dbReference type="EMBL" id="HG994365">
    <property type="protein sequence ID" value="CAF2069209.1"/>
    <property type="molecule type" value="Genomic_DNA"/>
</dbReference>
<accession>A0A816R4U5</accession>
<sequence length="144" mass="16201">MAMAMATSLGSLDFGFNLWTKQSSKDMLSDCLLNGVCWKEKKKTDKHIDGVIASGIQRCTTLRNSRLKKRIHQIWISTFSLPDITSFTITISYSLTVLICLHMAFREYGCELQSVLKNIGGWELQSVSRGVNKVAFMIARSVTM</sequence>
<gene>
    <name evidence="1" type="ORF">DARMORV10_C01P10290.1</name>
</gene>
<reference evidence="1" key="1">
    <citation type="submission" date="2021-01" db="EMBL/GenBank/DDBJ databases">
        <authorList>
            <consortium name="Genoscope - CEA"/>
            <person name="William W."/>
        </authorList>
    </citation>
    <scope>NUCLEOTIDE SEQUENCE</scope>
</reference>
<evidence type="ECO:0000313" key="1">
    <source>
        <dbReference type="EMBL" id="CAF2069209.1"/>
    </source>
</evidence>
<organism evidence="1">
    <name type="scientific">Brassica napus</name>
    <name type="common">Rape</name>
    <dbReference type="NCBI Taxonomy" id="3708"/>
    <lineage>
        <taxon>Eukaryota</taxon>
        <taxon>Viridiplantae</taxon>
        <taxon>Streptophyta</taxon>
        <taxon>Embryophyta</taxon>
        <taxon>Tracheophyta</taxon>
        <taxon>Spermatophyta</taxon>
        <taxon>Magnoliopsida</taxon>
        <taxon>eudicotyledons</taxon>
        <taxon>Gunneridae</taxon>
        <taxon>Pentapetalae</taxon>
        <taxon>rosids</taxon>
        <taxon>malvids</taxon>
        <taxon>Brassicales</taxon>
        <taxon>Brassicaceae</taxon>
        <taxon>Brassiceae</taxon>
        <taxon>Brassica</taxon>
    </lineage>
</organism>
<dbReference type="AlphaFoldDB" id="A0A816R4U5"/>
<protein>
    <submittedName>
        <fullName evidence="1">(rape) hypothetical protein</fullName>
    </submittedName>
</protein>